<proteinExistence type="predicted"/>
<accession>A0ABP0SWZ9</accession>
<keyword evidence="2" id="KW-1185">Reference proteome</keyword>
<protein>
    <submittedName>
        <fullName evidence="1">Uncharacterized protein</fullName>
    </submittedName>
</protein>
<organism evidence="1 2">
    <name type="scientific">Durusdinium trenchii</name>
    <dbReference type="NCBI Taxonomy" id="1381693"/>
    <lineage>
        <taxon>Eukaryota</taxon>
        <taxon>Sar</taxon>
        <taxon>Alveolata</taxon>
        <taxon>Dinophyceae</taxon>
        <taxon>Suessiales</taxon>
        <taxon>Symbiodiniaceae</taxon>
        <taxon>Durusdinium</taxon>
    </lineage>
</organism>
<evidence type="ECO:0000313" key="2">
    <source>
        <dbReference type="Proteomes" id="UP001642484"/>
    </source>
</evidence>
<name>A0ABP0SWZ9_9DINO</name>
<reference evidence="1 2" key="1">
    <citation type="submission" date="2024-02" db="EMBL/GenBank/DDBJ databases">
        <authorList>
            <person name="Chen Y."/>
            <person name="Shah S."/>
            <person name="Dougan E. K."/>
            <person name="Thang M."/>
            <person name="Chan C."/>
        </authorList>
    </citation>
    <scope>NUCLEOTIDE SEQUENCE [LARGE SCALE GENOMIC DNA]</scope>
</reference>
<comment type="caution">
    <text evidence="1">The sequence shown here is derived from an EMBL/GenBank/DDBJ whole genome shotgun (WGS) entry which is preliminary data.</text>
</comment>
<evidence type="ECO:0000313" key="1">
    <source>
        <dbReference type="EMBL" id="CAK9116977.1"/>
    </source>
</evidence>
<dbReference type="Proteomes" id="UP001642484">
    <property type="component" value="Unassembled WGS sequence"/>
</dbReference>
<dbReference type="EMBL" id="CAXAMN010028571">
    <property type="protein sequence ID" value="CAK9116977.1"/>
    <property type="molecule type" value="Genomic_DNA"/>
</dbReference>
<sequence length="265" mass="30043">MVGDCDIMLVVNDEEMSECERSMKDLGIKDGDRLSVKVIAKEVPKATWTEKDQNALEMLEKLNEGVIKVNYHELLNLREKKAKFQRENESDEGSSDDAEQSDHYYNEFVKFLHSRYAKGPSDFNDYAVKVLLFQPKGDFILSAPLENPRIEEDIYLDRLLNWGDTELSLTLKLRLKVRGLSPGGVSKHVVKSKGDKRAASSDAASFNATYNYCLQTFGNDTYNVGVAMDALPVPKLEALKEHLKAGWKKPNSAKIAEIHEFFPEY</sequence>
<gene>
    <name evidence="1" type="ORF">CCMP2556_LOCUS54424</name>
</gene>